<evidence type="ECO:0000256" key="2">
    <source>
        <dbReference type="ARBA" id="ARBA00008773"/>
    </source>
</evidence>
<dbReference type="Proteomes" id="UP001140949">
    <property type="component" value="Unassembled WGS sequence"/>
</dbReference>
<reference evidence="8" key="1">
    <citation type="journal article" date="2023" name="GigaByte">
        <title>Genome assembly of the bearded iris, Iris pallida Lam.</title>
        <authorList>
            <person name="Bruccoleri R.E."/>
            <person name="Oakeley E.J."/>
            <person name="Faust A.M.E."/>
            <person name="Altorfer M."/>
            <person name="Dessus-Babus S."/>
            <person name="Burckhardt D."/>
            <person name="Oertli M."/>
            <person name="Naumann U."/>
            <person name="Petersen F."/>
            <person name="Wong J."/>
        </authorList>
    </citation>
    <scope>NUCLEOTIDE SEQUENCE</scope>
    <source>
        <strain evidence="8">GSM-AAB239-AS_SAM_17_03QT</strain>
    </source>
</reference>
<evidence type="ECO:0000256" key="7">
    <source>
        <dbReference type="RuleBase" id="RU004335"/>
    </source>
</evidence>
<dbReference type="AlphaFoldDB" id="A0AAX6FJL0"/>
<keyword evidence="4" id="KW-0732">Signal</keyword>
<comment type="similarity">
    <text evidence="2 7">Belongs to the glycosyl hydrolase 17 family.</text>
</comment>
<dbReference type="InterPro" id="IPR000490">
    <property type="entry name" value="Glyco_hydro_17"/>
</dbReference>
<evidence type="ECO:0000256" key="1">
    <source>
        <dbReference type="ARBA" id="ARBA00000382"/>
    </source>
</evidence>
<evidence type="ECO:0000313" key="9">
    <source>
        <dbReference type="Proteomes" id="UP001140949"/>
    </source>
</evidence>
<dbReference type="InterPro" id="IPR044965">
    <property type="entry name" value="Glyco_hydro_17_plant"/>
</dbReference>
<evidence type="ECO:0000256" key="6">
    <source>
        <dbReference type="ARBA" id="ARBA00023295"/>
    </source>
</evidence>
<protein>
    <recommendedName>
        <fullName evidence="3">glucan endo-1,3-beta-D-glucosidase</fullName>
        <ecNumber evidence="3">3.2.1.39</ecNumber>
    </recommendedName>
</protein>
<name>A0AAX6FJL0_IRIPA</name>
<dbReference type="GO" id="GO:0042973">
    <property type="term" value="F:glucan endo-1,3-beta-D-glucosidase activity"/>
    <property type="evidence" value="ECO:0007669"/>
    <property type="project" value="UniProtKB-EC"/>
</dbReference>
<dbReference type="Gene3D" id="3.20.20.80">
    <property type="entry name" value="Glycosidases"/>
    <property type="match status" value="1"/>
</dbReference>
<dbReference type="Pfam" id="PF00332">
    <property type="entry name" value="Glyco_hydro_17"/>
    <property type="match status" value="1"/>
</dbReference>
<proteinExistence type="inferred from homology"/>
<evidence type="ECO:0000256" key="3">
    <source>
        <dbReference type="ARBA" id="ARBA00012780"/>
    </source>
</evidence>
<keyword evidence="5" id="KW-0378">Hydrolase</keyword>
<dbReference type="FunFam" id="3.20.20.80:FF:000005">
    <property type="entry name" value="Glucan endo-1,3-beta-glucosidase 14"/>
    <property type="match status" value="1"/>
</dbReference>
<dbReference type="InterPro" id="IPR017853">
    <property type="entry name" value="GH"/>
</dbReference>
<evidence type="ECO:0000256" key="5">
    <source>
        <dbReference type="ARBA" id="ARBA00022801"/>
    </source>
</evidence>
<evidence type="ECO:0000256" key="4">
    <source>
        <dbReference type="ARBA" id="ARBA00022729"/>
    </source>
</evidence>
<sequence>MLLSATIKATANGGEKMRNLIGFRLLLLSLFFCILQSDFISVNAFTGYYGVNYGRVADNIPSPERVVAILRAAKIRNVKIFDANHSVLNAFKGTGLELNVMVPNEILKDMSDDTGIAVQWVKENVQPFLPDTHIRGISVGNEILGVTEIGVQQALPGAIKNLYNALNKLQLADKIEVSTPHSAAVFANSFPPSSSTFKEDVLVYLKPILELFSQNKVPFYVNFYPFLVYKGDPEHIDINYALFKSNSGIYDVKTGLHYDNMLDAQIDATYTALEAAGFGDMEVVVSETGWASSGDKDEEGATVENARTYNYNLRKRLFKKKGTPLKPKIPVRAYVFALFNEDLKFGPGSERHFGLFKADGTIAYDIGVTGPKSAAASPSSLSLKDIQARCWSVPYTVVLMACLQFLLLALS</sequence>
<reference evidence="8" key="2">
    <citation type="submission" date="2023-04" db="EMBL/GenBank/DDBJ databases">
        <authorList>
            <person name="Bruccoleri R.E."/>
            <person name="Oakeley E.J."/>
            <person name="Faust A.-M."/>
            <person name="Dessus-Babus S."/>
            <person name="Altorfer M."/>
            <person name="Burckhardt D."/>
            <person name="Oertli M."/>
            <person name="Naumann U."/>
            <person name="Petersen F."/>
            <person name="Wong J."/>
        </authorList>
    </citation>
    <scope>NUCLEOTIDE SEQUENCE</scope>
    <source>
        <strain evidence="8">GSM-AAB239-AS_SAM_17_03QT</strain>
        <tissue evidence="8">Leaf</tissue>
    </source>
</reference>
<comment type="catalytic activity">
    <reaction evidence="1">
        <text>Hydrolysis of (1-&gt;3)-beta-D-glucosidic linkages in (1-&gt;3)-beta-D-glucans.</text>
        <dbReference type="EC" id="3.2.1.39"/>
    </reaction>
</comment>
<dbReference type="EC" id="3.2.1.39" evidence="3"/>
<dbReference type="EMBL" id="JANAVB010028196">
    <property type="protein sequence ID" value="KAJ6816617.1"/>
    <property type="molecule type" value="Genomic_DNA"/>
</dbReference>
<evidence type="ECO:0000313" key="8">
    <source>
        <dbReference type="EMBL" id="KAJ6816617.1"/>
    </source>
</evidence>
<comment type="caution">
    <text evidence="8">The sequence shown here is derived from an EMBL/GenBank/DDBJ whole genome shotgun (WGS) entry which is preliminary data.</text>
</comment>
<keyword evidence="6" id="KW-0326">Glycosidase</keyword>
<dbReference type="SUPFAM" id="SSF51445">
    <property type="entry name" value="(Trans)glycosidases"/>
    <property type="match status" value="1"/>
</dbReference>
<accession>A0AAX6FJL0</accession>
<keyword evidence="9" id="KW-1185">Reference proteome</keyword>
<dbReference type="PANTHER" id="PTHR32227">
    <property type="entry name" value="GLUCAN ENDO-1,3-BETA-GLUCOSIDASE BG1-RELATED-RELATED"/>
    <property type="match status" value="1"/>
</dbReference>
<dbReference type="GO" id="GO:0005975">
    <property type="term" value="P:carbohydrate metabolic process"/>
    <property type="evidence" value="ECO:0007669"/>
    <property type="project" value="InterPro"/>
</dbReference>
<gene>
    <name evidence="8" type="ORF">M6B38_414945</name>
</gene>
<organism evidence="8 9">
    <name type="scientific">Iris pallida</name>
    <name type="common">Sweet iris</name>
    <dbReference type="NCBI Taxonomy" id="29817"/>
    <lineage>
        <taxon>Eukaryota</taxon>
        <taxon>Viridiplantae</taxon>
        <taxon>Streptophyta</taxon>
        <taxon>Embryophyta</taxon>
        <taxon>Tracheophyta</taxon>
        <taxon>Spermatophyta</taxon>
        <taxon>Magnoliopsida</taxon>
        <taxon>Liliopsida</taxon>
        <taxon>Asparagales</taxon>
        <taxon>Iridaceae</taxon>
        <taxon>Iridoideae</taxon>
        <taxon>Irideae</taxon>
        <taxon>Iris</taxon>
    </lineage>
</organism>